<dbReference type="EMBL" id="JAAKDE010000004">
    <property type="protein sequence ID" value="MBA2132369.1"/>
    <property type="molecule type" value="Genomic_DNA"/>
</dbReference>
<dbReference type="Gene3D" id="3.90.920.10">
    <property type="entry name" value="DNA primase, PRIM domain"/>
    <property type="match status" value="1"/>
</dbReference>
<dbReference type="Pfam" id="PF21686">
    <property type="entry name" value="LigD_Prim-Pol"/>
    <property type="match status" value="1"/>
</dbReference>
<evidence type="ECO:0000313" key="3">
    <source>
        <dbReference type="Proteomes" id="UP000657177"/>
    </source>
</evidence>
<sequence length="298" mass="33445">MSTTNTQYLTVNGHQIPVKNLDKPFWPEDGYTKADVMAFYIKVWPYLAPHLKDRPLSLVRYPEGINGQYFYQKNFPAAPPWVETIPIRSKTRVTHYVMANNLETLIWSINLGCIEVHPWLSTQWHLDYPTYVIFDLDPMAPATFQEAVQVAFALKSLTDHLGLALFPKISGATGLHLYLPVKPVYSYQETATFVQRLGEAVIRVLPGLATNERMVSARGGKVYIDHLQNQKGKTIASVYSLRPFAGAPVSMPVTWEELPTIQPDSFNITNAAARLAATGDLFAPLLSLQQELPTELLS</sequence>
<protein>
    <submittedName>
        <fullName evidence="2">DNA polymerase domain-containing protein</fullName>
    </submittedName>
</protein>
<keyword evidence="3" id="KW-1185">Reference proteome</keyword>
<dbReference type="Proteomes" id="UP000657177">
    <property type="component" value="Unassembled WGS sequence"/>
</dbReference>
<accession>A0A8J6I096</accession>
<gene>
    <name evidence="2" type="ORF">G5B42_02240</name>
</gene>
<comment type="caution">
    <text evidence="2">The sequence shown here is derived from an EMBL/GenBank/DDBJ whole genome shotgun (WGS) entry which is preliminary data.</text>
</comment>
<dbReference type="InterPro" id="IPR052171">
    <property type="entry name" value="NHEJ_LigD"/>
</dbReference>
<dbReference type="PANTHER" id="PTHR42705">
    <property type="entry name" value="BIFUNCTIONAL NON-HOMOLOGOUS END JOINING PROTEIN LIGD"/>
    <property type="match status" value="1"/>
</dbReference>
<dbReference type="NCBIfam" id="TIGR02778">
    <property type="entry name" value="ligD_pol"/>
    <property type="match status" value="1"/>
</dbReference>
<feature type="domain" description="DNA ligase D polymerase" evidence="1">
    <location>
        <begin position="32"/>
        <end position="282"/>
    </location>
</feature>
<evidence type="ECO:0000259" key="1">
    <source>
        <dbReference type="Pfam" id="PF21686"/>
    </source>
</evidence>
<dbReference type="AlphaFoldDB" id="A0A8J6I096"/>
<dbReference type="RefSeq" id="WP_181338825.1">
    <property type="nucleotide sequence ID" value="NZ_JAAKDE010000004.1"/>
</dbReference>
<evidence type="ECO:0000313" key="2">
    <source>
        <dbReference type="EMBL" id="MBA2132369.1"/>
    </source>
</evidence>
<reference evidence="2" key="1">
    <citation type="submission" date="2020-06" db="EMBL/GenBank/DDBJ databases">
        <title>Novel chitinolytic bacterium.</title>
        <authorList>
            <person name="Ungkulpasvich U."/>
            <person name="Kosugi A."/>
            <person name="Uke A."/>
        </authorList>
    </citation>
    <scope>NUCLEOTIDE SEQUENCE</scope>
    <source>
        <strain evidence="2">UUS1-1</strain>
    </source>
</reference>
<name>A0A8J6I096_9FIRM</name>
<proteinExistence type="predicted"/>
<dbReference type="PANTHER" id="PTHR42705:SF2">
    <property type="entry name" value="BIFUNCTIONAL NON-HOMOLOGOUS END JOINING PROTEIN LIGD"/>
    <property type="match status" value="1"/>
</dbReference>
<dbReference type="CDD" id="cd04861">
    <property type="entry name" value="LigD_Pol_like"/>
    <property type="match status" value="1"/>
</dbReference>
<organism evidence="2 3">
    <name type="scientific">Capillibacterium thermochitinicola</name>
    <dbReference type="NCBI Taxonomy" id="2699427"/>
    <lineage>
        <taxon>Bacteria</taxon>
        <taxon>Bacillati</taxon>
        <taxon>Bacillota</taxon>
        <taxon>Capillibacterium</taxon>
    </lineage>
</organism>
<dbReference type="InterPro" id="IPR014145">
    <property type="entry name" value="LigD_pol_dom"/>
</dbReference>